<keyword evidence="2" id="KW-0479">Metal-binding</keyword>
<name>A0A225VGR3_9STRA</name>
<accession>A0A225VGR3</accession>
<dbReference type="PANTHER" id="PTHR42648:SF11">
    <property type="entry name" value="TRANSPOSON TY4-P GAG-POL POLYPROTEIN"/>
    <property type="match status" value="1"/>
</dbReference>
<keyword evidence="5" id="KW-0460">Magnesium</keyword>
<evidence type="ECO:0000256" key="2">
    <source>
        <dbReference type="ARBA" id="ARBA00022723"/>
    </source>
</evidence>
<organism evidence="11 12">
    <name type="scientific">Phytophthora megakarya</name>
    <dbReference type="NCBI Taxonomy" id="4795"/>
    <lineage>
        <taxon>Eukaryota</taxon>
        <taxon>Sar</taxon>
        <taxon>Stramenopiles</taxon>
        <taxon>Oomycota</taxon>
        <taxon>Peronosporomycetes</taxon>
        <taxon>Peronosporales</taxon>
        <taxon>Peronosporaceae</taxon>
        <taxon>Phytophthora</taxon>
    </lineage>
</organism>
<evidence type="ECO:0000256" key="6">
    <source>
        <dbReference type="ARBA" id="ARBA00022908"/>
    </source>
</evidence>
<dbReference type="PANTHER" id="PTHR42648">
    <property type="entry name" value="TRANSPOSASE, PUTATIVE-RELATED"/>
    <property type="match status" value="1"/>
</dbReference>
<keyword evidence="1" id="KW-0540">Nuclease</keyword>
<protein>
    <submittedName>
        <fullName evidence="11">Polyprotein</fullName>
    </submittedName>
</protein>
<keyword evidence="12" id="KW-1185">Reference proteome</keyword>
<dbReference type="GO" id="GO:0006310">
    <property type="term" value="P:DNA recombination"/>
    <property type="evidence" value="ECO:0007669"/>
    <property type="project" value="UniProtKB-KW"/>
</dbReference>
<dbReference type="InterPro" id="IPR012337">
    <property type="entry name" value="RNaseH-like_sf"/>
</dbReference>
<comment type="caution">
    <text evidence="11">The sequence shown here is derived from an EMBL/GenBank/DDBJ whole genome shotgun (WGS) entry which is preliminary data.</text>
</comment>
<dbReference type="SUPFAM" id="SSF53098">
    <property type="entry name" value="Ribonuclease H-like"/>
    <property type="match status" value="1"/>
</dbReference>
<dbReference type="InterPro" id="IPR001584">
    <property type="entry name" value="Integrase_cat-core"/>
</dbReference>
<dbReference type="GO" id="GO:0015074">
    <property type="term" value="P:DNA integration"/>
    <property type="evidence" value="ECO:0007669"/>
    <property type="project" value="UniProtKB-KW"/>
</dbReference>
<evidence type="ECO:0000256" key="4">
    <source>
        <dbReference type="ARBA" id="ARBA00022801"/>
    </source>
</evidence>
<dbReference type="PROSITE" id="PS50994">
    <property type="entry name" value="INTEGRASE"/>
    <property type="match status" value="1"/>
</dbReference>
<evidence type="ECO:0000256" key="9">
    <source>
        <dbReference type="ARBA" id="ARBA00023172"/>
    </source>
</evidence>
<keyword evidence="9" id="KW-0233">DNA recombination</keyword>
<evidence type="ECO:0000313" key="12">
    <source>
        <dbReference type="Proteomes" id="UP000198211"/>
    </source>
</evidence>
<keyword evidence="8" id="KW-0548">Nucleotidyltransferase</keyword>
<dbReference type="Gene3D" id="3.30.420.10">
    <property type="entry name" value="Ribonuclease H-like superfamily/Ribonuclease H"/>
    <property type="match status" value="1"/>
</dbReference>
<dbReference type="GO" id="GO:0003964">
    <property type="term" value="F:RNA-directed DNA polymerase activity"/>
    <property type="evidence" value="ECO:0007669"/>
    <property type="project" value="UniProtKB-KW"/>
</dbReference>
<dbReference type="AlphaFoldDB" id="A0A225VGR3"/>
<evidence type="ECO:0000256" key="3">
    <source>
        <dbReference type="ARBA" id="ARBA00022759"/>
    </source>
</evidence>
<evidence type="ECO:0000256" key="5">
    <source>
        <dbReference type="ARBA" id="ARBA00022842"/>
    </source>
</evidence>
<dbReference type="InterPro" id="IPR039537">
    <property type="entry name" value="Retrotran_Ty1/copia-like"/>
</dbReference>
<reference evidence="12" key="1">
    <citation type="submission" date="2017-03" db="EMBL/GenBank/DDBJ databases">
        <title>Phytopthora megakarya and P. palmivora, two closely related causual agents of cacao black pod achieved similar genome size and gene model numbers by different mechanisms.</title>
        <authorList>
            <person name="Ali S."/>
            <person name="Shao J."/>
            <person name="Larry D.J."/>
            <person name="Kronmiller B."/>
            <person name="Shen D."/>
            <person name="Strem M.D."/>
            <person name="Melnick R.L."/>
            <person name="Guiltinan M.J."/>
            <person name="Tyler B.M."/>
            <person name="Meinhardt L.W."/>
            <person name="Bailey B.A."/>
        </authorList>
    </citation>
    <scope>NUCLEOTIDE SEQUENCE [LARGE SCALE GENOMIC DNA]</scope>
    <source>
        <strain evidence="12">zdho120</strain>
    </source>
</reference>
<evidence type="ECO:0000256" key="8">
    <source>
        <dbReference type="ARBA" id="ARBA00022932"/>
    </source>
</evidence>
<evidence type="ECO:0000256" key="7">
    <source>
        <dbReference type="ARBA" id="ARBA00022918"/>
    </source>
</evidence>
<dbReference type="GO" id="GO:0003676">
    <property type="term" value="F:nucleic acid binding"/>
    <property type="evidence" value="ECO:0007669"/>
    <property type="project" value="InterPro"/>
</dbReference>
<sequence length="238" mass="26614">MRANIYHLKTERVAGVMMMAVLKQELDSKRSMELLHQIFGHMSMNTIQNLANKLDVGVKVKERGLAPCKCVACAASKAKRMTFARVPVRKSLPLEKLMVDVCSVSEPTVDGATLFLLVLDEATRFKWVYLMKAKWEATWHIKVLANLLCVRFPGQPCAACIPTKVEFIGGELTEFCGEHGIELTTTNSYSPQENGIMERANGIVLPRIRAMLTTTRLSNFLWGEALLHVVTTLNHLPT</sequence>
<feature type="domain" description="Integrase catalytic" evidence="10">
    <location>
        <begin position="89"/>
        <end position="238"/>
    </location>
</feature>
<keyword evidence="4" id="KW-0378">Hydrolase</keyword>
<dbReference type="EMBL" id="NBNE01004876">
    <property type="protein sequence ID" value="OWZ04593.1"/>
    <property type="molecule type" value="Genomic_DNA"/>
</dbReference>
<dbReference type="OrthoDB" id="120229at2759"/>
<dbReference type="GO" id="GO:0004519">
    <property type="term" value="F:endonuclease activity"/>
    <property type="evidence" value="ECO:0007669"/>
    <property type="project" value="UniProtKB-KW"/>
</dbReference>
<keyword evidence="8" id="KW-0808">Transferase</keyword>
<dbReference type="GO" id="GO:0046872">
    <property type="term" value="F:metal ion binding"/>
    <property type="evidence" value="ECO:0007669"/>
    <property type="project" value="UniProtKB-KW"/>
</dbReference>
<proteinExistence type="predicted"/>
<keyword evidence="6" id="KW-0229">DNA integration</keyword>
<evidence type="ECO:0000313" key="11">
    <source>
        <dbReference type="EMBL" id="OWZ04593.1"/>
    </source>
</evidence>
<dbReference type="STRING" id="4795.A0A225VGR3"/>
<dbReference type="InterPro" id="IPR036397">
    <property type="entry name" value="RNaseH_sf"/>
</dbReference>
<dbReference type="Proteomes" id="UP000198211">
    <property type="component" value="Unassembled WGS sequence"/>
</dbReference>
<gene>
    <name evidence="11" type="ORF">PHMEG_00023475</name>
</gene>
<dbReference type="GO" id="GO:0003887">
    <property type="term" value="F:DNA-directed DNA polymerase activity"/>
    <property type="evidence" value="ECO:0007669"/>
    <property type="project" value="UniProtKB-KW"/>
</dbReference>
<evidence type="ECO:0000259" key="10">
    <source>
        <dbReference type="PROSITE" id="PS50994"/>
    </source>
</evidence>
<keyword evidence="3" id="KW-0255">Endonuclease</keyword>
<keyword evidence="7" id="KW-0695">RNA-directed DNA polymerase</keyword>
<dbReference type="GO" id="GO:0016787">
    <property type="term" value="F:hydrolase activity"/>
    <property type="evidence" value="ECO:0007669"/>
    <property type="project" value="UniProtKB-KW"/>
</dbReference>
<keyword evidence="8" id="KW-0239">DNA-directed DNA polymerase</keyword>
<evidence type="ECO:0000256" key="1">
    <source>
        <dbReference type="ARBA" id="ARBA00022722"/>
    </source>
</evidence>